<dbReference type="PANTHER" id="PTHR43545">
    <property type="entry name" value="FORMATE DEHYDROGENASE, NITRATE-INDUCIBLE, IRON-SULFUR SUBUNIT"/>
    <property type="match status" value="1"/>
</dbReference>
<keyword evidence="7" id="KW-0411">Iron-sulfur</keyword>
<sequence>MEEEKIPKISRRSFLKASTGALAISGLSLPQAARAEGKEKVATLIDLTLCDGCTDRKMPACVAACKEINRNTIPTIADPIPIPWPRKTVEDWSEKREVSDRLTPYNFLYVHKADILWKGQARTIFVPRRCMHCDKPACATICPFSANHKHENGAVVIDQDLCFGGAKCKAVCPWEIPQRQSGVGIYLHILPTLMGNGVMYKCDLCSNLLKEGKQPGCIEACPRKAMLIGPRQEIAAMAEERAKAIDGFIYGKTENGGTATLYVSPVPFEQINGTMKKEPGLPDMKPGVQRRMASSDSAGKFVLGAPVLGIVVGAAAGFNWLSRRKKESHGEEQGNG</sequence>
<evidence type="ECO:0000313" key="11">
    <source>
        <dbReference type="Proteomes" id="UP000198744"/>
    </source>
</evidence>
<dbReference type="InterPro" id="IPR017896">
    <property type="entry name" value="4Fe4S_Fe-S-bd"/>
</dbReference>
<keyword evidence="6" id="KW-0408">Iron</keyword>
<feature type="transmembrane region" description="Helical" evidence="8">
    <location>
        <begin position="301"/>
        <end position="321"/>
    </location>
</feature>
<dbReference type="EMBL" id="FOBS01000030">
    <property type="protein sequence ID" value="SEM65337.1"/>
    <property type="molecule type" value="Genomic_DNA"/>
</dbReference>
<keyword evidence="3" id="KW-0004">4Fe-4S</keyword>
<dbReference type="OrthoDB" id="9789030at2"/>
<reference evidence="10 11" key="1">
    <citation type="submission" date="2016-10" db="EMBL/GenBank/DDBJ databases">
        <authorList>
            <person name="de Groot N.N."/>
        </authorList>
    </citation>
    <scope>NUCLEOTIDE SEQUENCE [LARGE SCALE GENOMIC DNA]</scope>
    <source>
        <strain evidence="10 11">DSM 8423</strain>
    </source>
</reference>
<feature type="domain" description="4Fe-4S ferredoxin-type" evidence="9">
    <location>
        <begin position="121"/>
        <end position="152"/>
    </location>
</feature>
<evidence type="ECO:0000256" key="4">
    <source>
        <dbReference type="ARBA" id="ARBA00022723"/>
    </source>
</evidence>
<comment type="subcellular location">
    <subcellularLocation>
        <location evidence="1">Cell envelope</location>
    </subcellularLocation>
</comment>
<evidence type="ECO:0000313" key="10">
    <source>
        <dbReference type="EMBL" id="SEM65337.1"/>
    </source>
</evidence>
<dbReference type="InterPro" id="IPR051555">
    <property type="entry name" value="FDH_Electron_Transfer_Unit"/>
</dbReference>
<dbReference type="PROSITE" id="PS51318">
    <property type="entry name" value="TAT"/>
    <property type="match status" value="1"/>
</dbReference>
<dbReference type="GO" id="GO:0030313">
    <property type="term" value="C:cell envelope"/>
    <property type="evidence" value="ECO:0007669"/>
    <property type="project" value="UniProtKB-SubCell"/>
</dbReference>
<organism evidence="10 11">
    <name type="scientific">Syntrophus gentianae</name>
    <dbReference type="NCBI Taxonomy" id="43775"/>
    <lineage>
        <taxon>Bacteria</taxon>
        <taxon>Pseudomonadati</taxon>
        <taxon>Thermodesulfobacteriota</taxon>
        <taxon>Syntrophia</taxon>
        <taxon>Syntrophales</taxon>
        <taxon>Syntrophaceae</taxon>
        <taxon>Syntrophus</taxon>
    </lineage>
</organism>
<keyword evidence="8" id="KW-0472">Membrane</keyword>
<keyword evidence="11" id="KW-1185">Reference proteome</keyword>
<gene>
    <name evidence="10" type="ORF">SAMN04489760_13035</name>
</gene>
<name>A0A1H8A716_9BACT</name>
<proteinExistence type="predicted"/>
<comment type="subunit">
    <text evidence="2">Heterodimer of a large and a small subunit.</text>
</comment>
<dbReference type="AlphaFoldDB" id="A0A1H8A716"/>
<dbReference type="Pfam" id="PF13247">
    <property type="entry name" value="Fer4_11"/>
    <property type="match status" value="1"/>
</dbReference>
<evidence type="ECO:0000256" key="3">
    <source>
        <dbReference type="ARBA" id="ARBA00022485"/>
    </source>
</evidence>
<keyword evidence="4" id="KW-0479">Metal-binding</keyword>
<dbReference type="PROSITE" id="PS51379">
    <property type="entry name" value="4FE4S_FER_2"/>
    <property type="match status" value="2"/>
</dbReference>
<evidence type="ECO:0000256" key="5">
    <source>
        <dbReference type="ARBA" id="ARBA00022737"/>
    </source>
</evidence>
<keyword evidence="5" id="KW-0677">Repeat</keyword>
<dbReference type="InterPro" id="IPR019546">
    <property type="entry name" value="TAT_signal_bac_arc"/>
</dbReference>
<dbReference type="PANTHER" id="PTHR43545:SF4">
    <property type="entry name" value="IRON-SULFUR PROTEIN"/>
    <property type="match status" value="1"/>
</dbReference>
<accession>A0A1H8A716</accession>
<evidence type="ECO:0000259" key="9">
    <source>
        <dbReference type="PROSITE" id="PS51379"/>
    </source>
</evidence>
<evidence type="ECO:0000256" key="8">
    <source>
        <dbReference type="SAM" id="Phobius"/>
    </source>
</evidence>
<dbReference type="RefSeq" id="WP_093884496.1">
    <property type="nucleotide sequence ID" value="NZ_FOBS01000030.1"/>
</dbReference>
<dbReference type="Proteomes" id="UP000198744">
    <property type="component" value="Unassembled WGS sequence"/>
</dbReference>
<dbReference type="Gene3D" id="3.30.70.20">
    <property type="match status" value="2"/>
</dbReference>
<evidence type="ECO:0000256" key="6">
    <source>
        <dbReference type="ARBA" id="ARBA00023004"/>
    </source>
</evidence>
<dbReference type="GO" id="GO:0046872">
    <property type="term" value="F:metal ion binding"/>
    <property type="evidence" value="ECO:0007669"/>
    <property type="project" value="UniProtKB-KW"/>
</dbReference>
<evidence type="ECO:0000256" key="7">
    <source>
        <dbReference type="ARBA" id="ARBA00023014"/>
    </source>
</evidence>
<dbReference type="STRING" id="43775.SAMN04489760_13035"/>
<keyword evidence="8" id="KW-0812">Transmembrane</keyword>
<evidence type="ECO:0000256" key="2">
    <source>
        <dbReference type="ARBA" id="ARBA00011771"/>
    </source>
</evidence>
<dbReference type="InterPro" id="IPR006311">
    <property type="entry name" value="TAT_signal"/>
</dbReference>
<dbReference type="NCBIfam" id="TIGR01409">
    <property type="entry name" value="TAT_signal_seq"/>
    <property type="match status" value="1"/>
</dbReference>
<feature type="domain" description="4Fe-4S ferredoxin-type" evidence="9">
    <location>
        <begin position="153"/>
        <end position="182"/>
    </location>
</feature>
<dbReference type="SUPFAM" id="SSF54862">
    <property type="entry name" value="4Fe-4S ferredoxins"/>
    <property type="match status" value="1"/>
</dbReference>
<keyword evidence="8" id="KW-1133">Transmembrane helix</keyword>
<protein>
    <submittedName>
        <fullName evidence="10">Tat (Twin-arginine translocation) pathway signal sequence</fullName>
    </submittedName>
</protein>
<dbReference type="GO" id="GO:0051539">
    <property type="term" value="F:4 iron, 4 sulfur cluster binding"/>
    <property type="evidence" value="ECO:0007669"/>
    <property type="project" value="UniProtKB-KW"/>
</dbReference>
<evidence type="ECO:0000256" key="1">
    <source>
        <dbReference type="ARBA" id="ARBA00004196"/>
    </source>
</evidence>